<keyword evidence="4 6" id="KW-0289">Folate biosynthesis</keyword>
<dbReference type="Pfam" id="PF02152">
    <property type="entry name" value="FolB"/>
    <property type="match status" value="1"/>
</dbReference>
<evidence type="ECO:0000256" key="1">
    <source>
        <dbReference type="ARBA" id="ARBA00001353"/>
    </source>
</evidence>
<comment type="pathway">
    <text evidence="2 6">Cofactor biosynthesis; tetrahydrofolate biosynthesis; 2-amino-4-hydroxy-6-hydroxymethyl-7,8-dihydropteridine diphosphate from 7,8-dihydroneopterin triphosphate: step 3/4.</text>
</comment>
<evidence type="ECO:0000256" key="6">
    <source>
        <dbReference type="RuleBase" id="RU362079"/>
    </source>
</evidence>
<dbReference type="GO" id="GO:0046654">
    <property type="term" value="P:tetrahydrofolate biosynthetic process"/>
    <property type="evidence" value="ECO:0007669"/>
    <property type="project" value="UniProtKB-UniRule"/>
</dbReference>
<dbReference type="OrthoDB" id="3212934at2"/>
<feature type="domain" description="Dihydroneopterin aldolase/epimerase" evidence="8">
    <location>
        <begin position="47"/>
        <end position="160"/>
    </location>
</feature>
<dbReference type="InterPro" id="IPR006157">
    <property type="entry name" value="FolB_dom"/>
</dbReference>
<dbReference type="GO" id="GO:0004150">
    <property type="term" value="F:dihydroneopterin aldolase activity"/>
    <property type="evidence" value="ECO:0007669"/>
    <property type="project" value="UniProtKB-UniRule"/>
</dbReference>
<dbReference type="EMBL" id="CP002628">
    <property type="protein sequence ID" value="AEB06795.1"/>
    <property type="molecule type" value="Genomic_DNA"/>
</dbReference>
<dbReference type="GO" id="GO:0005737">
    <property type="term" value="C:cytoplasm"/>
    <property type="evidence" value="ECO:0007669"/>
    <property type="project" value="TreeGrafter"/>
</dbReference>
<dbReference type="PANTHER" id="PTHR42844">
    <property type="entry name" value="DIHYDRONEOPTERIN ALDOLASE 1-RELATED"/>
    <property type="match status" value="1"/>
</dbReference>
<dbReference type="SUPFAM" id="SSF55620">
    <property type="entry name" value="Tetrahydrobiopterin biosynthesis enzymes-like"/>
    <property type="match status" value="1"/>
</dbReference>
<dbReference type="eggNOG" id="COG1539">
    <property type="taxonomic scope" value="Bacteria"/>
</dbReference>
<evidence type="ECO:0000256" key="7">
    <source>
        <dbReference type="SAM" id="MobiDB-lite"/>
    </source>
</evidence>
<dbReference type="STRING" id="700015.Corgl_0681"/>
<dbReference type="PANTHER" id="PTHR42844:SF1">
    <property type="entry name" value="DIHYDRONEOPTERIN ALDOLASE 1-RELATED"/>
    <property type="match status" value="1"/>
</dbReference>
<dbReference type="KEGG" id="cgo:Corgl_0681"/>
<dbReference type="Gene3D" id="3.30.1130.10">
    <property type="match status" value="1"/>
</dbReference>
<evidence type="ECO:0000259" key="8">
    <source>
        <dbReference type="SMART" id="SM00905"/>
    </source>
</evidence>
<organism evidence="9 10">
    <name type="scientific">Coriobacterium glomerans (strain ATCC 49209 / DSM 20642 / JCM 10262 / PW2)</name>
    <dbReference type="NCBI Taxonomy" id="700015"/>
    <lineage>
        <taxon>Bacteria</taxon>
        <taxon>Bacillati</taxon>
        <taxon>Actinomycetota</taxon>
        <taxon>Coriobacteriia</taxon>
        <taxon>Coriobacteriales</taxon>
        <taxon>Coriobacteriaceae</taxon>
        <taxon>Coriobacterium</taxon>
    </lineage>
</organism>
<evidence type="ECO:0000313" key="10">
    <source>
        <dbReference type="Proteomes" id="UP000006851"/>
    </source>
</evidence>
<evidence type="ECO:0000256" key="2">
    <source>
        <dbReference type="ARBA" id="ARBA00005013"/>
    </source>
</evidence>
<gene>
    <name evidence="9" type="ordered locus">Corgl_0681</name>
</gene>
<keyword evidence="10" id="KW-1185">Reference proteome</keyword>
<dbReference type="UniPathway" id="UPA00077">
    <property type="reaction ID" value="UER00154"/>
</dbReference>
<dbReference type="NCBIfam" id="TIGR00525">
    <property type="entry name" value="folB"/>
    <property type="match status" value="1"/>
</dbReference>
<evidence type="ECO:0000256" key="3">
    <source>
        <dbReference type="ARBA" id="ARBA00005708"/>
    </source>
</evidence>
<keyword evidence="5 6" id="KW-0456">Lyase</keyword>
<dbReference type="HOGENOM" id="CLU_112632_1_1_11"/>
<dbReference type="RefSeq" id="WP_013708538.1">
    <property type="nucleotide sequence ID" value="NC_015389.1"/>
</dbReference>
<comment type="function">
    <text evidence="6">Catalyzes the conversion of 7,8-dihydroneopterin to 6-hydroxymethyl-7,8-dihydropterin.</text>
</comment>
<dbReference type="GO" id="GO:0046656">
    <property type="term" value="P:folic acid biosynthetic process"/>
    <property type="evidence" value="ECO:0007669"/>
    <property type="project" value="UniProtKB-UniRule"/>
</dbReference>
<dbReference type="InterPro" id="IPR043133">
    <property type="entry name" value="GTP-CH-I_C/QueF"/>
</dbReference>
<proteinExistence type="inferred from homology"/>
<dbReference type="SMART" id="SM00905">
    <property type="entry name" value="FolB"/>
    <property type="match status" value="1"/>
</dbReference>
<dbReference type="EC" id="4.1.2.25" evidence="6"/>
<comment type="catalytic activity">
    <reaction evidence="1 6">
        <text>7,8-dihydroneopterin = 6-hydroxymethyl-7,8-dihydropterin + glycolaldehyde</text>
        <dbReference type="Rhea" id="RHEA:10540"/>
        <dbReference type="ChEBI" id="CHEBI:17001"/>
        <dbReference type="ChEBI" id="CHEBI:17071"/>
        <dbReference type="ChEBI" id="CHEBI:44841"/>
        <dbReference type="EC" id="4.1.2.25"/>
    </reaction>
</comment>
<dbReference type="NCBIfam" id="TIGR00526">
    <property type="entry name" value="folB_dom"/>
    <property type="match status" value="1"/>
</dbReference>
<dbReference type="AlphaFoldDB" id="F2N7H9"/>
<protein>
    <recommendedName>
        <fullName evidence="6">7,8-dihydroneopterin aldolase</fullName>
        <ecNumber evidence="6">4.1.2.25</ecNumber>
    </recommendedName>
</protein>
<dbReference type="CDD" id="cd00534">
    <property type="entry name" value="DHNA_DHNTPE"/>
    <property type="match status" value="1"/>
</dbReference>
<reference evidence="10" key="1">
    <citation type="journal article" date="2013" name="Stand. Genomic Sci.">
        <title>Complete genome sequence of Coriobacterium glomerans type strain (PW2(T)) from the midgut of Pyrrhocoris apterus L. (red soldier bug).</title>
        <authorList>
            <person name="Stackebrandt E."/>
            <person name="Zeytun A."/>
            <person name="Lapidus A."/>
            <person name="Nolan M."/>
            <person name="Lucas S."/>
            <person name="Hammon N."/>
            <person name="Deshpande S."/>
            <person name="Cheng J.F."/>
            <person name="Tapia R."/>
            <person name="Goodwin L.A."/>
            <person name="Pitluck S."/>
            <person name="Liolios K."/>
            <person name="Pagani I."/>
            <person name="Ivanova N."/>
            <person name="Mavromatis K."/>
            <person name="Mikhailova N."/>
            <person name="Huntemann M."/>
            <person name="Pati A."/>
            <person name="Chen A."/>
            <person name="Palaniappan K."/>
            <person name="Chang Y.J."/>
            <person name="Land M."/>
            <person name="Hauser L."/>
            <person name="Rohde M."/>
            <person name="Pukall R."/>
            <person name="Goker M."/>
            <person name="Detter J.C."/>
            <person name="Woyke T."/>
            <person name="Bristow J."/>
            <person name="Eisen J.A."/>
            <person name="Markowitz V."/>
            <person name="Hugenholtz P."/>
            <person name="Kyrpides N.C."/>
            <person name="Klenk H.P."/>
        </authorList>
    </citation>
    <scope>NUCLEOTIDE SEQUENCE</scope>
    <source>
        <strain evidence="10">ATCC 49209 / DSM 20642 / JCM 10262 / PW2</strain>
    </source>
</reference>
<evidence type="ECO:0000313" key="9">
    <source>
        <dbReference type="EMBL" id="AEB06795.1"/>
    </source>
</evidence>
<feature type="region of interest" description="Disordered" evidence="7">
    <location>
        <begin position="1"/>
        <end position="29"/>
    </location>
</feature>
<evidence type="ECO:0000256" key="5">
    <source>
        <dbReference type="ARBA" id="ARBA00023239"/>
    </source>
</evidence>
<dbReference type="Proteomes" id="UP000006851">
    <property type="component" value="Chromosome"/>
</dbReference>
<sequence>MTKRNLPESTSAGEARGLARRRRPGLSESRAAIVPTAAEQLAGADRIRIDGLEVFAKHGVNPAENELGQKFIVSATLYVSLRRAGCTDDLADTVDYGAVCHTIDMFLRARTCKLIEAAAEGLATELLRAYPALLGVRLAIDKPWAPIGLPLAGVSVEIERTR</sequence>
<comment type="similarity">
    <text evidence="3 6">Belongs to the DHNA family.</text>
</comment>
<dbReference type="InterPro" id="IPR006156">
    <property type="entry name" value="Dihydroneopterin_aldolase"/>
</dbReference>
<accession>F2N7H9</accession>
<name>F2N7H9_CORGP</name>
<evidence type="ECO:0000256" key="4">
    <source>
        <dbReference type="ARBA" id="ARBA00022909"/>
    </source>
</evidence>